<reference evidence="3" key="1">
    <citation type="submission" date="2017-09" db="EMBL/GenBank/DDBJ databases">
        <title>Depth-based differentiation of microbial function through sediment-hosted aquifers and enrichment of novel symbionts in the deep terrestrial subsurface.</title>
        <authorList>
            <person name="Probst A.J."/>
            <person name="Ladd B."/>
            <person name="Jarett J.K."/>
            <person name="Geller-Mcgrath D.E."/>
            <person name="Sieber C.M.K."/>
            <person name="Emerson J.B."/>
            <person name="Anantharaman K."/>
            <person name="Thomas B.C."/>
            <person name="Malmstrom R."/>
            <person name="Stieglmeier M."/>
            <person name="Klingl A."/>
            <person name="Woyke T."/>
            <person name="Ryan C.M."/>
            <person name="Banfield J.F."/>
        </authorList>
    </citation>
    <scope>NUCLEOTIDE SEQUENCE [LARGE SCALE GENOMIC DNA]</scope>
</reference>
<feature type="signal peptide" evidence="1">
    <location>
        <begin position="1"/>
        <end position="19"/>
    </location>
</feature>
<name>A0A2M7S7W7_9BACT</name>
<dbReference type="AlphaFoldDB" id="A0A2M7S7W7"/>
<comment type="caution">
    <text evidence="2">The sequence shown here is derived from an EMBL/GenBank/DDBJ whole genome shotgun (WGS) entry which is preliminary data.</text>
</comment>
<gene>
    <name evidence="2" type="ORF">COY52_09220</name>
</gene>
<evidence type="ECO:0000313" key="2">
    <source>
        <dbReference type="EMBL" id="PIZ15632.1"/>
    </source>
</evidence>
<protein>
    <submittedName>
        <fullName evidence="2">Uncharacterized protein</fullName>
    </submittedName>
</protein>
<feature type="non-terminal residue" evidence="2">
    <location>
        <position position="134"/>
    </location>
</feature>
<accession>A0A2M7S7W7</accession>
<evidence type="ECO:0000256" key="1">
    <source>
        <dbReference type="SAM" id="SignalP"/>
    </source>
</evidence>
<sequence>MKKMILVLLLMLLTATANATDTAQFPEVKEAVIFKNGFAYLRCEGKAVPVNGQVILDEIPDASLGAFWGASLTEGVPLKSIKAQKTEVFQQETIVKIEDLIKSNTGEKATIQASDKQELKGTLVGFQYYQQPAE</sequence>
<dbReference type="Proteomes" id="UP000229307">
    <property type="component" value="Unassembled WGS sequence"/>
</dbReference>
<proteinExistence type="predicted"/>
<evidence type="ECO:0000313" key="3">
    <source>
        <dbReference type="Proteomes" id="UP000229307"/>
    </source>
</evidence>
<dbReference type="EMBL" id="PFMR01000248">
    <property type="protein sequence ID" value="PIZ15632.1"/>
    <property type="molecule type" value="Genomic_DNA"/>
</dbReference>
<keyword evidence="1" id="KW-0732">Signal</keyword>
<feature type="chain" id="PRO_5014869999" evidence="1">
    <location>
        <begin position="20"/>
        <end position="134"/>
    </location>
</feature>
<organism evidence="2 3">
    <name type="scientific">Candidatus Desantisbacteria bacterium CG_4_10_14_0_8_um_filter_48_22</name>
    <dbReference type="NCBI Taxonomy" id="1974543"/>
    <lineage>
        <taxon>Bacteria</taxon>
        <taxon>Candidatus Desantisiibacteriota</taxon>
    </lineage>
</organism>